<gene>
    <name evidence="2" type="ORF">QBZ16_002144</name>
</gene>
<dbReference type="GO" id="GO:0006913">
    <property type="term" value="P:nucleocytoplasmic transport"/>
    <property type="evidence" value="ECO:0007669"/>
    <property type="project" value="TreeGrafter"/>
</dbReference>
<proteinExistence type="predicted"/>
<dbReference type="Gene3D" id="2.130.10.10">
    <property type="entry name" value="YVTN repeat-like/Quinoprotein amine dehydrogenase"/>
    <property type="match status" value="1"/>
</dbReference>
<dbReference type="InterPro" id="IPR036322">
    <property type="entry name" value="WD40_repeat_dom_sf"/>
</dbReference>
<dbReference type="PANTHER" id="PTHR14494:SF0">
    <property type="entry name" value="ALADIN"/>
    <property type="match status" value="1"/>
</dbReference>
<dbReference type="InterPro" id="IPR015943">
    <property type="entry name" value="WD40/YVTN_repeat-like_dom_sf"/>
</dbReference>
<dbReference type="AlphaFoldDB" id="A0AAD9IM79"/>
<feature type="repeat" description="WD" evidence="1">
    <location>
        <begin position="152"/>
        <end position="184"/>
    </location>
</feature>
<dbReference type="GO" id="GO:0005643">
    <property type="term" value="C:nuclear pore"/>
    <property type="evidence" value="ECO:0007669"/>
    <property type="project" value="TreeGrafter"/>
</dbReference>
<accession>A0AAD9IM79</accession>
<comment type="caution">
    <text evidence="2">The sequence shown here is derived from an EMBL/GenBank/DDBJ whole genome shotgun (WGS) entry which is preliminary data.</text>
</comment>
<name>A0AAD9IM79_PROWI</name>
<organism evidence="2 3">
    <name type="scientific">Prototheca wickerhamii</name>
    <dbReference type="NCBI Taxonomy" id="3111"/>
    <lineage>
        <taxon>Eukaryota</taxon>
        <taxon>Viridiplantae</taxon>
        <taxon>Chlorophyta</taxon>
        <taxon>core chlorophytes</taxon>
        <taxon>Trebouxiophyceae</taxon>
        <taxon>Chlorellales</taxon>
        <taxon>Chlorellaceae</taxon>
        <taxon>Prototheca</taxon>
    </lineage>
</organism>
<evidence type="ECO:0000256" key="1">
    <source>
        <dbReference type="PROSITE-ProRule" id="PRU00221"/>
    </source>
</evidence>
<dbReference type="InterPro" id="IPR045139">
    <property type="entry name" value="Aladin"/>
</dbReference>
<reference evidence="2" key="1">
    <citation type="submission" date="2021-01" db="EMBL/GenBank/DDBJ databases">
        <authorList>
            <person name="Eckstrom K.M.E."/>
        </authorList>
    </citation>
    <scope>NUCLEOTIDE SEQUENCE</scope>
    <source>
        <strain evidence="2">UVCC 0001</strain>
    </source>
</reference>
<dbReference type="Proteomes" id="UP001255856">
    <property type="component" value="Unassembled WGS sequence"/>
</dbReference>
<dbReference type="SMART" id="SM00320">
    <property type="entry name" value="WD40"/>
    <property type="match status" value="4"/>
</dbReference>
<keyword evidence="3" id="KW-1185">Reference proteome</keyword>
<dbReference type="SUPFAM" id="SSF50978">
    <property type="entry name" value="WD40 repeat-like"/>
    <property type="match status" value="1"/>
</dbReference>
<dbReference type="PANTHER" id="PTHR14494">
    <property type="entry name" value="ALADIN/ADRACALIN/AAAS"/>
    <property type="match status" value="1"/>
</dbReference>
<dbReference type="EMBL" id="JASFZW010000002">
    <property type="protein sequence ID" value="KAK2079749.1"/>
    <property type="molecule type" value="Genomic_DNA"/>
</dbReference>
<evidence type="ECO:0000313" key="3">
    <source>
        <dbReference type="Proteomes" id="UP001255856"/>
    </source>
</evidence>
<protein>
    <recommendedName>
        <fullName evidence="4">Anaphase-promoting complex subunit 4 WD40 domain-containing protein</fullName>
    </recommendedName>
</protein>
<dbReference type="PROSITE" id="PS50082">
    <property type="entry name" value="WD_REPEATS_2"/>
    <property type="match status" value="1"/>
</dbReference>
<evidence type="ECO:0008006" key="4">
    <source>
        <dbReference type="Google" id="ProtNLM"/>
    </source>
</evidence>
<keyword evidence="1" id="KW-0853">WD repeat</keyword>
<evidence type="ECO:0000313" key="2">
    <source>
        <dbReference type="EMBL" id="KAK2079749.1"/>
    </source>
</evidence>
<dbReference type="Pfam" id="PF00400">
    <property type="entry name" value="WD40"/>
    <property type="match status" value="1"/>
</dbReference>
<sequence>MVTDETPILACSAAHRAVALALQPTESGGAPSEVAVWLAAAQPSVLAHPLQVAVGALAWRAAGLQELAVGCLGGVALWRLPAVVDPTRSGTAIVPGAGTLTWLPAPKALLAQTARVDALAWHPHGHLLAAASSSVAGGFCVYDVARPEATAIKVSSDPVTTLAWSPCGAYLLTGHGSGALSLWETGTWTHAQWSFQGGRRSELGASPGGPQRVVAACWAPPSAPAPWRRAWPWRTRARPAQLTALHLVHEAPSLEAQMVPVSLGSGGLDRPGLAIASMTWSACGRFIALGHADGAVRLFAASCRPLLSAVLVETYRDETQGRVPWALAGAATAPSKELMLARASNDVLQLPVL</sequence>
<dbReference type="InterPro" id="IPR001680">
    <property type="entry name" value="WD40_rpt"/>
</dbReference>